<keyword evidence="4" id="KW-1185">Reference proteome</keyword>
<reference evidence="3 4" key="1">
    <citation type="submission" date="2021-08" db="EMBL/GenBank/DDBJ databases">
        <title>Draft Genome Sequence of Phanerochaete sordida strain YK-624.</title>
        <authorList>
            <person name="Mori T."/>
            <person name="Dohra H."/>
            <person name="Suzuki T."/>
            <person name="Kawagishi H."/>
            <person name="Hirai H."/>
        </authorList>
    </citation>
    <scope>NUCLEOTIDE SEQUENCE [LARGE SCALE GENOMIC DNA]</scope>
    <source>
        <strain evidence="3 4">YK-624</strain>
    </source>
</reference>
<protein>
    <recommendedName>
        <fullName evidence="2">G domain-containing protein</fullName>
    </recommendedName>
</protein>
<dbReference type="Pfam" id="PF01926">
    <property type="entry name" value="MMR_HSR1"/>
    <property type="match status" value="1"/>
</dbReference>
<name>A0A9P3GBK2_9APHY</name>
<dbReference type="InterPro" id="IPR006073">
    <property type="entry name" value="GTP-bd"/>
</dbReference>
<feature type="region of interest" description="Disordered" evidence="1">
    <location>
        <begin position="1"/>
        <end position="22"/>
    </location>
</feature>
<evidence type="ECO:0000256" key="1">
    <source>
        <dbReference type="SAM" id="MobiDB-lite"/>
    </source>
</evidence>
<proteinExistence type="predicted"/>
<dbReference type="EMBL" id="BPQB01000023">
    <property type="protein sequence ID" value="GJE91866.1"/>
    <property type="molecule type" value="Genomic_DNA"/>
</dbReference>
<feature type="domain" description="G" evidence="2">
    <location>
        <begin position="40"/>
        <end position="168"/>
    </location>
</feature>
<accession>A0A9P3GBK2</accession>
<sequence>MSHAQRQHRASLGSLDSRDSSDSDLYSYVDNIVKECPVFRILLVGKSGSGKSTLVSEVFDVDEDEAGVQGYRTAEHDINREITYPSQKSLCLHDSKGLESGSIANLKIITDFIEDRKGGPFSEQLHAIWYCIEIPIAGQRPFEGGDIALLESLKESGNKVPVIIVFTKLDRLEYREQRRLKAEYVEAGMDKKEAAVKARTDSIAEGVKAYERTCVSVLRSSLVPSAWTAHCAVSNKHEKTILELIKLTTSTLTSSEGLGVVWASVQMTDVDLKVETSVLAGLYWRGLGAAMIPFQGVRRVTLLNILAHIHRDIVRIWNVNDPQGILMGSNMRTMIRKLFIEPIMAPTLSARSPHRDVEGTRIIENLASAVMDPSSSAMGPTAAVAKEVLESVAVGTPATARVLMAYIADLTLRARKPVLDGETEERQGHFPSRRHRRLHNIPGIDGARTRPHPDPRLYRRRRCHAIFQP</sequence>
<comment type="caution">
    <text evidence="3">The sequence shown here is derived from an EMBL/GenBank/DDBJ whole genome shotgun (WGS) entry which is preliminary data.</text>
</comment>
<dbReference type="GO" id="GO:0005525">
    <property type="term" value="F:GTP binding"/>
    <property type="evidence" value="ECO:0007669"/>
    <property type="project" value="InterPro"/>
</dbReference>
<evidence type="ECO:0000259" key="2">
    <source>
        <dbReference type="Pfam" id="PF01926"/>
    </source>
</evidence>
<dbReference type="Proteomes" id="UP000703269">
    <property type="component" value="Unassembled WGS sequence"/>
</dbReference>
<evidence type="ECO:0000313" key="4">
    <source>
        <dbReference type="Proteomes" id="UP000703269"/>
    </source>
</evidence>
<dbReference type="InterPro" id="IPR027417">
    <property type="entry name" value="P-loop_NTPase"/>
</dbReference>
<dbReference type="AlphaFoldDB" id="A0A9P3GBK2"/>
<dbReference type="Gene3D" id="3.40.50.300">
    <property type="entry name" value="P-loop containing nucleotide triphosphate hydrolases"/>
    <property type="match status" value="1"/>
</dbReference>
<dbReference type="SUPFAM" id="SSF52540">
    <property type="entry name" value="P-loop containing nucleoside triphosphate hydrolases"/>
    <property type="match status" value="1"/>
</dbReference>
<dbReference type="OrthoDB" id="2796204at2759"/>
<organism evidence="3 4">
    <name type="scientific">Phanerochaete sordida</name>
    <dbReference type="NCBI Taxonomy" id="48140"/>
    <lineage>
        <taxon>Eukaryota</taxon>
        <taxon>Fungi</taxon>
        <taxon>Dikarya</taxon>
        <taxon>Basidiomycota</taxon>
        <taxon>Agaricomycotina</taxon>
        <taxon>Agaricomycetes</taxon>
        <taxon>Polyporales</taxon>
        <taxon>Phanerochaetaceae</taxon>
        <taxon>Phanerochaete</taxon>
    </lineage>
</organism>
<feature type="region of interest" description="Disordered" evidence="1">
    <location>
        <begin position="419"/>
        <end position="455"/>
    </location>
</feature>
<evidence type="ECO:0000313" key="3">
    <source>
        <dbReference type="EMBL" id="GJE91866.1"/>
    </source>
</evidence>
<dbReference type="CDD" id="cd00882">
    <property type="entry name" value="Ras_like_GTPase"/>
    <property type="match status" value="1"/>
</dbReference>
<gene>
    <name evidence="3" type="ORF">PsYK624_080170</name>
</gene>